<evidence type="ECO:0000259" key="7">
    <source>
        <dbReference type="PROSITE" id="PS51032"/>
    </source>
</evidence>
<evidence type="ECO:0000313" key="9">
    <source>
        <dbReference type="Proteomes" id="UP001055712"/>
    </source>
</evidence>
<keyword evidence="4" id="KW-0804">Transcription</keyword>
<dbReference type="SMART" id="SM00380">
    <property type="entry name" value="AP2"/>
    <property type="match status" value="1"/>
</dbReference>
<dbReference type="SUPFAM" id="SSF54171">
    <property type="entry name" value="DNA-binding domain"/>
    <property type="match status" value="1"/>
</dbReference>
<sequence length="745" mass="76559">MFAATVPPEQRQQRSRSTLPQPQSSSDLGDSSTSDCATADGSPSPRQHFAEALQQHFGAFATGGKMPPGTVGGKLVKSNNPGGTRMRGVTRHKRTQRYEGHIWESKKQVYLGAYDTEALAGTAHDIMALRCRGLAGATVLNFPPECYTSLLPLIGRLSREELVAALRDCSRNQSSPRHHHSGAADGGGRQQAGTSLAPQRSQAGSHAAAAAPMLATGASRVRKAGSPAAPVLTINVRRRAYSATDSEDGSPNPASPKRLGGTMPPRALWPPCSPVAAAAAAAAASWPVAALSAAGVGCGSLPSTAAGGSAGTFTGSKSVFGPASPLLSMHCQQATAPPGAGLFDAPSVALHGGAVATAATDAACHHQLMQLQRRTQRHQQQAAVHQEKIGSQLFTGAASGDLWPSSRPNCPALSFLDGMEAGMELECPMAELNSLIFSASDDAYRFQPSMLTPPSSPPTSCTAMELVNGTMLLTDPDQSSGPPAAPPTTPTAAAAQQTAAEAQAEALAATLGEMEQDEELAAEELLLPHSPPPLPSLQLGRVPPQAPAVLLAPPPLPPGCSGSVLGPSSAQPANWTTANLWPQPSAAATHPGYFPPGRLLPSTACATATAAPLGSNRITAPPAAAEARPSSPGRLVTVLPAAAVPNLPHAAVPATLSLPVRYPNPYPYPYPYPCRHPFSYPCFYPYPQPPSSLDAVRAASMAALQHAGLLSPLQWGLGLPSHPPPGAASAACSPFAMYSGIPFPS</sequence>
<gene>
    <name evidence="8" type="ORF">D9Q98_003789</name>
</gene>
<dbReference type="AlphaFoldDB" id="A0A9D4TQX9"/>
<dbReference type="Gene3D" id="3.30.730.10">
    <property type="entry name" value="AP2/ERF domain"/>
    <property type="match status" value="1"/>
</dbReference>
<dbReference type="GO" id="GO:0003677">
    <property type="term" value="F:DNA binding"/>
    <property type="evidence" value="ECO:0007669"/>
    <property type="project" value="UniProtKB-KW"/>
</dbReference>
<evidence type="ECO:0000256" key="4">
    <source>
        <dbReference type="ARBA" id="ARBA00023163"/>
    </source>
</evidence>
<organism evidence="8 9">
    <name type="scientific">Chlorella vulgaris</name>
    <name type="common">Green alga</name>
    <dbReference type="NCBI Taxonomy" id="3077"/>
    <lineage>
        <taxon>Eukaryota</taxon>
        <taxon>Viridiplantae</taxon>
        <taxon>Chlorophyta</taxon>
        <taxon>core chlorophytes</taxon>
        <taxon>Trebouxiophyceae</taxon>
        <taxon>Chlorellales</taxon>
        <taxon>Chlorellaceae</taxon>
        <taxon>Chlorella clade</taxon>
        <taxon>Chlorella</taxon>
    </lineage>
</organism>
<dbReference type="PANTHER" id="PTHR32467">
    <property type="entry name" value="AP2-LIKE ETHYLENE-RESPONSIVE TRANSCRIPTION FACTOR"/>
    <property type="match status" value="1"/>
</dbReference>
<keyword evidence="3" id="KW-0238">DNA-binding</keyword>
<keyword evidence="9" id="KW-1185">Reference proteome</keyword>
<reference evidence="8" key="1">
    <citation type="journal article" date="2019" name="Plant J.">
        <title>Chlorella vulgaris genome assembly and annotation reveals the molecular basis for metabolic acclimation to high light conditions.</title>
        <authorList>
            <person name="Cecchin M."/>
            <person name="Marcolungo L."/>
            <person name="Rossato M."/>
            <person name="Girolomoni L."/>
            <person name="Cosentino E."/>
            <person name="Cuine S."/>
            <person name="Li-Beisson Y."/>
            <person name="Delledonne M."/>
            <person name="Ballottari M."/>
        </authorList>
    </citation>
    <scope>NUCLEOTIDE SEQUENCE</scope>
    <source>
        <strain evidence="8">211/11P</strain>
    </source>
</reference>
<feature type="compositionally biased region" description="Low complexity" evidence="6">
    <location>
        <begin position="490"/>
        <end position="500"/>
    </location>
</feature>
<dbReference type="PANTHER" id="PTHR32467:SF90">
    <property type="entry name" value="AP2-LIKE ETHYLENE-RESPONSIVE TRANSCRIPTION FACTOR AIL1"/>
    <property type="match status" value="1"/>
</dbReference>
<reference evidence="8" key="2">
    <citation type="submission" date="2020-11" db="EMBL/GenBank/DDBJ databases">
        <authorList>
            <person name="Cecchin M."/>
            <person name="Marcolungo L."/>
            <person name="Rossato M."/>
            <person name="Girolomoni L."/>
            <person name="Cosentino E."/>
            <person name="Cuine S."/>
            <person name="Li-Beisson Y."/>
            <person name="Delledonne M."/>
            <person name="Ballottari M."/>
        </authorList>
    </citation>
    <scope>NUCLEOTIDE SEQUENCE</scope>
    <source>
        <strain evidence="8">211/11P</strain>
        <tissue evidence="8">Whole cell</tissue>
    </source>
</reference>
<evidence type="ECO:0000256" key="1">
    <source>
        <dbReference type="ARBA" id="ARBA00004123"/>
    </source>
</evidence>
<dbReference type="InterPro" id="IPR001471">
    <property type="entry name" value="AP2/ERF_dom"/>
</dbReference>
<accession>A0A9D4TQX9</accession>
<dbReference type="InterPro" id="IPR036955">
    <property type="entry name" value="AP2/ERF_dom_sf"/>
</dbReference>
<protein>
    <recommendedName>
        <fullName evidence="7">AP2/ERF domain-containing protein</fullName>
    </recommendedName>
</protein>
<feature type="region of interest" description="Disordered" evidence="6">
    <location>
        <begin position="1"/>
        <end position="46"/>
    </location>
</feature>
<evidence type="ECO:0000313" key="8">
    <source>
        <dbReference type="EMBL" id="KAI3432228.1"/>
    </source>
</evidence>
<keyword evidence="5" id="KW-0539">Nucleus</keyword>
<evidence type="ECO:0000256" key="3">
    <source>
        <dbReference type="ARBA" id="ARBA00023125"/>
    </source>
</evidence>
<evidence type="ECO:0000256" key="6">
    <source>
        <dbReference type="SAM" id="MobiDB-lite"/>
    </source>
</evidence>
<evidence type="ECO:0000256" key="5">
    <source>
        <dbReference type="ARBA" id="ARBA00023242"/>
    </source>
</evidence>
<evidence type="ECO:0000256" key="2">
    <source>
        <dbReference type="ARBA" id="ARBA00023015"/>
    </source>
</evidence>
<dbReference type="EMBL" id="SIDB01000005">
    <property type="protein sequence ID" value="KAI3432228.1"/>
    <property type="molecule type" value="Genomic_DNA"/>
</dbReference>
<comment type="caution">
    <text evidence="8">The sequence shown here is derived from an EMBL/GenBank/DDBJ whole genome shotgun (WGS) entry which is preliminary data.</text>
</comment>
<dbReference type="PROSITE" id="PS51032">
    <property type="entry name" value="AP2_ERF"/>
    <property type="match status" value="1"/>
</dbReference>
<dbReference type="OrthoDB" id="515794at2759"/>
<feature type="compositionally biased region" description="Low complexity" evidence="6">
    <location>
        <begin position="24"/>
        <end position="35"/>
    </location>
</feature>
<dbReference type="InterPro" id="IPR016177">
    <property type="entry name" value="DNA-bd_dom_sf"/>
</dbReference>
<dbReference type="GO" id="GO:0003700">
    <property type="term" value="F:DNA-binding transcription factor activity"/>
    <property type="evidence" value="ECO:0007669"/>
    <property type="project" value="InterPro"/>
</dbReference>
<feature type="region of interest" description="Disordered" evidence="6">
    <location>
        <begin position="169"/>
        <end position="211"/>
    </location>
</feature>
<feature type="domain" description="AP2/ERF" evidence="7">
    <location>
        <begin position="85"/>
        <end position="143"/>
    </location>
</feature>
<dbReference type="GO" id="GO:0005634">
    <property type="term" value="C:nucleus"/>
    <property type="evidence" value="ECO:0007669"/>
    <property type="project" value="UniProtKB-SubCell"/>
</dbReference>
<dbReference type="Proteomes" id="UP001055712">
    <property type="component" value="Unassembled WGS sequence"/>
</dbReference>
<feature type="region of interest" description="Disordered" evidence="6">
    <location>
        <begin position="240"/>
        <end position="262"/>
    </location>
</feature>
<feature type="region of interest" description="Disordered" evidence="6">
    <location>
        <begin position="472"/>
        <end position="500"/>
    </location>
</feature>
<name>A0A9D4TQX9_CHLVU</name>
<proteinExistence type="predicted"/>
<comment type="subcellular location">
    <subcellularLocation>
        <location evidence="1">Nucleus</location>
    </subcellularLocation>
</comment>
<keyword evidence="2" id="KW-0805">Transcription regulation</keyword>
<feature type="region of interest" description="Disordered" evidence="6">
    <location>
        <begin position="61"/>
        <end position="84"/>
    </location>
</feature>